<evidence type="ECO:0000313" key="1">
    <source>
        <dbReference type="EMBL" id="CAB4293820.1"/>
    </source>
</evidence>
<proteinExistence type="predicted"/>
<gene>
    <name evidence="1" type="ORF">ORAREDHAP_LOCUS3160</name>
</gene>
<reference evidence="2" key="1">
    <citation type="journal article" date="2020" name="Genome Biol.">
        <title>Gamete binning: chromosome-level and haplotype-resolved genome assembly enabled by high-throughput single-cell sequencing of gamete genomes.</title>
        <authorList>
            <person name="Campoy J.A."/>
            <person name="Sun H."/>
            <person name="Goel M."/>
            <person name="Jiao W.-B."/>
            <person name="Folz-Donahue K."/>
            <person name="Wang N."/>
            <person name="Rubio M."/>
            <person name="Liu C."/>
            <person name="Kukat C."/>
            <person name="Ruiz D."/>
            <person name="Huettel B."/>
            <person name="Schneeberger K."/>
        </authorList>
    </citation>
    <scope>NUCLEOTIDE SEQUENCE [LARGE SCALE GENOMIC DNA]</scope>
    <source>
        <strain evidence="2">cv. Rojo Pasion</strain>
    </source>
</reference>
<accession>A0A6J5VWT1</accession>
<protein>
    <submittedName>
        <fullName evidence="1">Uncharacterized protein</fullName>
    </submittedName>
</protein>
<evidence type="ECO:0000313" key="2">
    <source>
        <dbReference type="Proteomes" id="UP000507245"/>
    </source>
</evidence>
<dbReference type="AlphaFoldDB" id="A0A6J5VWT1"/>
<dbReference type="Proteomes" id="UP000507245">
    <property type="component" value="Unassembled WGS sequence"/>
</dbReference>
<keyword evidence="2" id="KW-1185">Reference proteome</keyword>
<sequence length="150" mass="16567">MPGPNSSLAKSPEAPYRTCLHNIFQGSCTNKWRPQKIFSRHPCRTAKLCNKNGGAQNMDTIMTSLLQNSLTKAQAKPRRIKETRIHKPNGNAIQQLNITVARTCALRASESAPRAQLLSLHSRTRGLSLVPPKSSVKILNGTYHQAKDAK</sequence>
<name>A0A6J5VWT1_PRUAR</name>
<organism evidence="1 2">
    <name type="scientific">Prunus armeniaca</name>
    <name type="common">Apricot</name>
    <name type="synonym">Armeniaca vulgaris</name>
    <dbReference type="NCBI Taxonomy" id="36596"/>
    <lineage>
        <taxon>Eukaryota</taxon>
        <taxon>Viridiplantae</taxon>
        <taxon>Streptophyta</taxon>
        <taxon>Embryophyta</taxon>
        <taxon>Tracheophyta</taxon>
        <taxon>Spermatophyta</taxon>
        <taxon>Magnoliopsida</taxon>
        <taxon>eudicotyledons</taxon>
        <taxon>Gunneridae</taxon>
        <taxon>Pentapetalae</taxon>
        <taxon>rosids</taxon>
        <taxon>fabids</taxon>
        <taxon>Rosales</taxon>
        <taxon>Rosaceae</taxon>
        <taxon>Amygdaloideae</taxon>
        <taxon>Amygdaleae</taxon>
        <taxon>Prunus</taxon>
    </lineage>
</organism>
<dbReference type="EMBL" id="CAEKKB010000001">
    <property type="protein sequence ID" value="CAB4293820.1"/>
    <property type="molecule type" value="Genomic_DNA"/>
</dbReference>